<reference evidence="1 2" key="1">
    <citation type="submission" date="2024-10" db="EMBL/GenBank/DDBJ databases">
        <title>Updated reference genomes for cyclostephanoid diatoms.</title>
        <authorList>
            <person name="Roberts W.R."/>
            <person name="Alverson A.J."/>
        </authorList>
    </citation>
    <scope>NUCLEOTIDE SEQUENCE [LARGE SCALE GENOMIC DNA]</scope>
    <source>
        <strain evidence="1 2">AJA276-08</strain>
    </source>
</reference>
<dbReference type="EMBL" id="JALLAZ020001381">
    <property type="protein sequence ID" value="KAL3775927.1"/>
    <property type="molecule type" value="Genomic_DNA"/>
</dbReference>
<evidence type="ECO:0000313" key="2">
    <source>
        <dbReference type="Proteomes" id="UP001530315"/>
    </source>
</evidence>
<dbReference type="Proteomes" id="UP001530315">
    <property type="component" value="Unassembled WGS sequence"/>
</dbReference>
<gene>
    <name evidence="1" type="ORF">ACHAW5_011317</name>
</gene>
<accession>A0ABD3NL58</accession>
<proteinExistence type="predicted"/>
<comment type="caution">
    <text evidence="1">The sequence shown here is derived from an EMBL/GenBank/DDBJ whole genome shotgun (WGS) entry which is preliminary data.</text>
</comment>
<dbReference type="AlphaFoldDB" id="A0ABD3NL58"/>
<sequence length="145" mass="16705">MELANQKPWPPGPQLGRTKKYNRRNNRIFTYPIQIEYPSPSLQTIPLQHLFCKLASVYHDLGYYHPAYLTRHIQSPLYQCALPAPGNVALFSSFEYSGGEEFHSGDFALAYSHLESFRYLTTAVIHKQIYGLHRIGFKPPSLVFM</sequence>
<name>A0ABD3NL58_9STRA</name>
<organism evidence="1 2">
    <name type="scientific">Stephanodiscus triporus</name>
    <dbReference type="NCBI Taxonomy" id="2934178"/>
    <lineage>
        <taxon>Eukaryota</taxon>
        <taxon>Sar</taxon>
        <taxon>Stramenopiles</taxon>
        <taxon>Ochrophyta</taxon>
        <taxon>Bacillariophyta</taxon>
        <taxon>Coscinodiscophyceae</taxon>
        <taxon>Thalassiosirophycidae</taxon>
        <taxon>Stephanodiscales</taxon>
        <taxon>Stephanodiscaceae</taxon>
        <taxon>Stephanodiscus</taxon>
    </lineage>
</organism>
<evidence type="ECO:0000313" key="1">
    <source>
        <dbReference type="EMBL" id="KAL3775927.1"/>
    </source>
</evidence>
<protein>
    <submittedName>
        <fullName evidence="1">Uncharacterized protein</fullName>
    </submittedName>
</protein>
<keyword evidence="2" id="KW-1185">Reference proteome</keyword>